<dbReference type="Pfam" id="PF00072">
    <property type="entry name" value="Response_reg"/>
    <property type="match status" value="1"/>
</dbReference>
<feature type="domain" description="Response regulatory" evidence="7">
    <location>
        <begin position="3"/>
        <end position="119"/>
    </location>
</feature>
<evidence type="ECO:0000256" key="3">
    <source>
        <dbReference type="ARBA" id="ARBA00023125"/>
    </source>
</evidence>
<feature type="modified residue" description="4-aspartylphosphate" evidence="5">
    <location>
        <position position="54"/>
    </location>
</feature>
<protein>
    <recommendedName>
        <fullName evidence="10">DNA-binding response regulator</fullName>
    </recommendedName>
</protein>
<dbReference type="InterPro" id="IPR011006">
    <property type="entry name" value="CheY-like_superfamily"/>
</dbReference>
<keyword evidence="9" id="KW-1185">Reference proteome</keyword>
<keyword evidence="3" id="KW-0238">DNA-binding</keyword>
<dbReference type="Proteomes" id="UP000188324">
    <property type="component" value="Chromosome"/>
</dbReference>
<dbReference type="PROSITE" id="PS00622">
    <property type="entry name" value="HTH_LUXR_1"/>
    <property type="match status" value="1"/>
</dbReference>
<dbReference type="SUPFAM" id="SSF52172">
    <property type="entry name" value="CheY-like"/>
    <property type="match status" value="1"/>
</dbReference>
<dbReference type="CDD" id="cd17535">
    <property type="entry name" value="REC_NarL-like"/>
    <property type="match status" value="1"/>
</dbReference>
<proteinExistence type="predicted"/>
<keyword evidence="4" id="KW-0804">Transcription</keyword>
<reference evidence="8 9" key="1">
    <citation type="journal article" date="2016" name="Int. J. Syst. Evol. Microbiol.">
        <title>Tessaracoccus flavus sp. nov., isolated from the drainage system of a lindane-producing factory.</title>
        <authorList>
            <person name="Kumari R."/>
            <person name="Singh P."/>
            <person name="Schumann P."/>
            <person name="Lal R."/>
        </authorList>
    </citation>
    <scope>NUCLEOTIDE SEQUENCE [LARGE SCALE GENOMIC DNA]</scope>
    <source>
        <strain evidence="8 9">RP1T</strain>
    </source>
</reference>
<dbReference type="Gene3D" id="3.40.50.2300">
    <property type="match status" value="1"/>
</dbReference>
<dbReference type="STRING" id="1610493.RPIT_04385"/>
<dbReference type="EMBL" id="CP019605">
    <property type="protein sequence ID" value="AQP44145.1"/>
    <property type="molecule type" value="Genomic_DNA"/>
</dbReference>
<evidence type="ECO:0000256" key="1">
    <source>
        <dbReference type="ARBA" id="ARBA00022553"/>
    </source>
</evidence>
<dbReference type="SMART" id="SM00421">
    <property type="entry name" value="HTH_LUXR"/>
    <property type="match status" value="1"/>
</dbReference>
<accession>A0A1Q2CDM0</accession>
<dbReference type="SMART" id="SM00448">
    <property type="entry name" value="REC"/>
    <property type="match status" value="1"/>
</dbReference>
<dbReference type="CDD" id="cd06170">
    <property type="entry name" value="LuxR_C_like"/>
    <property type="match status" value="1"/>
</dbReference>
<evidence type="ECO:0000313" key="8">
    <source>
        <dbReference type="EMBL" id="AQP44145.1"/>
    </source>
</evidence>
<dbReference type="KEGG" id="tfl:RPIT_04385"/>
<dbReference type="InterPro" id="IPR058245">
    <property type="entry name" value="NreC/VraR/RcsB-like_REC"/>
</dbReference>
<name>A0A1Q2CDM0_9ACTN</name>
<dbReference type="PROSITE" id="PS50043">
    <property type="entry name" value="HTH_LUXR_2"/>
    <property type="match status" value="1"/>
</dbReference>
<evidence type="ECO:0000259" key="6">
    <source>
        <dbReference type="PROSITE" id="PS50043"/>
    </source>
</evidence>
<organism evidence="8 9">
    <name type="scientific">Tessaracoccus flavus</name>
    <dbReference type="NCBI Taxonomy" id="1610493"/>
    <lineage>
        <taxon>Bacteria</taxon>
        <taxon>Bacillati</taxon>
        <taxon>Actinomycetota</taxon>
        <taxon>Actinomycetes</taxon>
        <taxon>Propionibacteriales</taxon>
        <taxon>Propionibacteriaceae</taxon>
        <taxon>Tessaracoccus</taxon>
    </lineage>
</organism>
<dbReference type="AlphaFoldDB" id="A0A1Q2CDM0"/>
<dbReference type="GO" id="GO:0003677">
    <property type="term" value="F:DNA binding"/>
    <property type="evidence" value="ECO:0007669"/>
    <property type="project" value="UniProtKB-KW"/>
</dbReference>
<dbReference type="PROSITE" id="PS50110">
    <property type="entry name" value="RESPONSE_REGULATORY"/>
    <property type="match status" value="1"/>
</dbReference>
<gene>
    <name evidence="8" type="ORF">RPIT_04385</name>
</gene>
<dbReference type="PANTHER" id="PTHR43214">
    <property type="entry name" value="TWO-COMPONENT RESPONSE REGULATOR"/>
    <property type="match status" value="1"/>
</dbReference>
<evidence type="ECO:0000256" key="2">
    <source>
        <dbReference type="ARBA" id="ARBA00023015"/>
    </source>
</evidence>
<evidence type="ECO:0008006" key="10">
    <source>
        <dbReference type="Google" id="ProtNLM"/>
    </source>
</evidence>
<dbReference type="InterPro" id="IPR001789">
    <property type="entry name" value="Sig_transdc_resp-reg_receiver"/>
</dbReference>
<evidence type="ECO:0000256" key="5">
    <source>
        <dbReference type="PROSITE-ProRule" id="PRU00169"/>
    </source>
</evidence>
<dbReference type="Pfam" id="PF00196">
    <property type="entry name" value="GerE"/>
    <property type="match status" value="1"/>
</dbReference>
<evidence type="ECO:0000259" key="7">
    <source>
        <dbReference type="PROSITE" id="PS50110"/>
    </source>
</evidence>
<dbReference type="InterPro" id="IPR016032">
    <property type="entry name" value="Sig_transdc_resp-reg_C-effctor"/>
</dbReference>
<dbReference type="InterPro" id="IPR000792">
    <property type="entry name" value="Tscrpt_reg_LuxR_C"/>
</dbReference>
<dbReference type="GO" id="GO:0000160">
    <property type="term" value="P:phosphorelay signal transduction system"/>
    <property type="evidence" value="ECO:0007669"/>
    <property type="project" value="InterPro"/>
</dbReference>
<dbReference type="GO" id="GO:0006355">
    <property type="term" value="P:regulation of DNA-templated transcription"/>
    <property type="evidence" value="ECO:0007669"/>
    <property type="project" value="InterPro"/>
</dbReference>
<dbReference type="InterPro" id="IPR039420">
    <property type="entry name" value="WalR-like"/>
</dbReference>
<dbReference type="PRINTS" id="PR00038">
    <property type="entry name" value="HTHLUXR"/>
</dbReference>
<keyword evidence="1 5" id="KW-0597">Phosphoprotein</keyword>
<evidence type="ECO:0000256" key="4">
    <source>
        <dbReference type="ARBA" id="ARBA00023163"/>
    </source>
</evidence>
<sequence>MIRVMLVEDDPLAQQAIKTYLSRSADIELVGVAGDGVEALELAPTVNPDVAIVDIHMPRMGGIELTERLTTPPSSIRVVCFTALGDDRVMLQALNAGASGFLLKSDSPGLILHGVRSAFSGDALVSPKLVAAALANRRGQSSPPPDLSATDKELLGLIGRGLSNAEIAQELYLATSTVKTYVSRLLGRLERPNRASLAALAHEWGLVEP</sequence>
<keyword evidence="2" id="KW-0805">Transcription regulation</keyword>
<dbReference type="PANTHER" id="PTHR43214:SF24">
    <property type="entry name" value="TRANSCRIPTIONAL REGULATORY PROTEIN NARL-RELATED"/>
    <property type="match status" value="1"/>
</dbReference>
<feature type="domain" description="HTH luxR-type" evidence="6">
    <location>
        <begin position="140"/>
        <end position="205"/>
    </location>
</feature>
<evidence type="ECO:0000313" key="9">
    <source>
        <dbReference type="Proteomes" id="UP000188324"/>
    </source>
</evidence>
<dbReference type="SUPFAM" id="SSF46894">
    <property type="entry name" value="C-terminal effector domain of the bipartite response regulators"/>
    <property type="match status" value="1"/>
</dbReference>